<evidence type="ECO:0000313" key="1">
    <source>
        <dbReference type="EMBL" id="KIL60668.1"/>
    </source>
</evidence>
<dbReference type="Proteomes" id="UP000054549">
    <property type="component" value="Unassembled WGS sequence"/>
</dbReference>
<name>A0A0C2WWD9_AMAMK</name>
<proteinExistence type="predicted"/>
<gene>
    <name evidence="1" type="ORF">M378DRAFT_912907</name>
</gene>
<dbReference type="AlphaFoldDB" id="A0A0C2WWD9"/>
<evidence type="ECO:0000313" key="2">
    <source>
        <dbReference type="Proteomes" id="UP000054549"/>
    </source>
</evidence>
<accession>A0A0C2WWD9</accession>
<dbReference type="InParanoid" id="A0A0C2WWD9"/>
<dbReference type="HOGENOM" id="CLU_2120498_0_0_1"/>
<keyword evidence="2" id="KW-1185">Reference proteome</keyword>
<dbReference type="EMBL" id="KN818295">
    <property type="protein sequence ID" value="KIL60668.1"/>
    <property type="molecule type" value="Genomic_DNA"/>
</dbReference>
<reference evidence="1 2" key="1">
    <citation type="submission" date="2014-04" db="EMBL/GenBank/DDBJ databases">
        <title>Evolutionary Origins and Diversification of the Mycorrhizal Mutualists.</title>
        <authorList>
            <consortium name="DOE Joint Genome Institute"/>
            <consortium name="Mycorrhizal Genomics Consortium"/>
            <person name="Kohler A."/>
            <person name="Kuo A."/>
            <person name="Nagy L.G."/>
            <person name="Floudas D."/>
            <person name="Copeland A."/>
            <person name="Barry K.W."/>
            <person name="Cichocki N."/>
            <person name="Veneault-Fourrey C."/>
            <person name="LaButti K."/>
            <person name="Lindquist E.A."/>
            <person name="Lipzen A."/>
            <person name="Lundell T."/>
            <person name="Morin E."/>
            <person name="Murat C."/>
            <person name="Riley R."/>
            <person name="Ohm R."/>
            <person name="Sun H."/>
            <person name="Tunlid A."/>
            <person name="Henrissat B."/>
            <person name="Grigoriev I.V."/>
            <person name="Hibbett D.S."/>
            <person name="Martin F."/>
        </authorList>
    </citation>
    <scope>NUCLEOTIDE SEQUENCE [LARGE SCALE GENOMIC DNA]</scope>
    <source>
        <strain evidence="1 2">Koide BX008</strain>
    </source>
</reference>
<organism evidence="1 2">
    <name type="scientific">Amanita muscaria (strain Koide BX008)</name>
    <dbReference type="NCBI Taxonomy" id="946122"/>
    <lineage>
        <taxon>Eukaryota</taxon>
        <taxon>Fungi</taxon>
        <taxon>Dikarya</taxon>
        <taxon>Basidiomycota</taxon>
        <taxon>Agaricomycotina</taxon>
        <taxon>Agaricomycetes</taxon>
        <taxon>Agaricomycetidae</taxon>
        <taxon>Agaricales</taxon>
        <taxon>Pluteineae</taxon>
        <taxon>Amanitaceae</taxon>
        <taxon>Amanita</taxon>
    </lineage>
</organism>
<protein>
    <submittedName>
        <fullName evidence="1">Uncharacterized protein</fullName>
    </submittedName>
</protein>
<sequence>MLGHQFTFSPICKICTLSRATLGASTQQILCYCERERARFWAYDRVPGGVMECNLWSELRTDLSQRLERLADLDCDTGRPLSHDPTQPHLLMIPQPVYHISLLELVLSIYLNHF</sequence>